<dbReference type="InterPro" id="IPR036885">
    <property type="entry name" value="SWIB_MDM2_dom_sf"/>
</dbReference>
<dbReference type="SUPFAM" id="SSF47592">
    <property type="entry name" value="SWIB/MDM2 domain"/>
    <property type="match status" value="1"/>
</dbReference>
<name>A0A438MQW9_EXOME</name>
<dbReference type="Gene3D" id="1.10.245.10">
    <property type="entry name" value="SWIB/MDM2 domain"/>
    <property type="match status" value="1"/>
</dbReference>
<dbReference type="AlphaFoldDB" id="A0A438MQW9"/>
<evidence type="ECO:0000313" key="4">
    <source>
        <dbReference type="Proteomes" id="UP000288859"/>
    </source>
</evidence>
<reference evidence="3 4" key="1">
    <citation type="submission" date="2017-03" db="EMBL/GenBank/DDBJ databases">
        <title>Genomes of endolithic fungi from Antarctica.</title>
        <authorList>
            <person name="Coleine C."/>
            <person name="Masonjones S."/>
            <person name="Stajich J.E."/>
        </authorList>
    </citation>
    <scope>NUCLEOTIDE SEQUENCE [LARGE SCALE GENOMIC DNA]</scope>
    <source>
        <strain evidence="3 4">CCFEE 6314</strain>
    </source>
</reference>
<dbReference type="CDD" id="cd10568">
    <property type="entry name" value="SWIB_like"/>
    <property type="match status" value="1"/>
</dbReference>
<dbReference type="PANTHER" id="PTHR13844">
    <property type="entry name" value="SWI/SNF-RELATED MATRIX-ASSOCIATED ACTIN-DEPENDENT REGULATOR OF CHROMATIN SUBFAMILY D"/>
    <property type="match status" value="1"/>
</dbReference>
<dbReference type="InterPro" id="IPR003121">
    <property type="entry name" value="SWIB_MDM2_domain"/>
</dbReference>
<accession>A0A438MQW9</accession>
<gene>
    <name evidence="3" type="ORF">B0A52_09941</name>
</gene>
<organism evidence="3 4">
    <name type="scientific">Exophiala mesophila</name>
    <name type="common">Black yeast-like fungus</name>
    <dbReference type="NCBI Taxonomy" id="212818"/>
    <lineage>
        <taxon>Eukaryota</taxon>
        <taxon>Fungi</taxon>
        <taxon>Dikarya</taxon>
        <taxon>Ascomycota</taxon>
        <taxon>Pezizomycotina</taxon>
        <taxon>Eurotiomycetes</taxon>
        <taxon>Chaetothyriomycetidae</taxon>
        <taxon>Chaetothyriales</taxon>
        <taxon>Herpotrichiellaceae</taxon>
        <taxon>Exophiala</taxon>
    </lineage>
</organism>
<evidence type="ECO:0000256" key="1">
    <source>
        <dbReference type="SAM" id="MobiDB-lite"/>
    </source>
</evidence>
<evidence type="ECO:0000313" key="3">
    <source>
        <dbReference type="EMBL" id="RVX66014.1"/>
    </source>
</evidence>
<dbReference type="VEuPathDB" id="FungiDB:PV10_02830"/>
<comment type="caution">
    <text evidence="3">The sequence shown here is derived from an EMBL/GenBank/DDBJ whole genome shotgun (WGS) entry which is preliminary data.</text>
</comment>
<feature type="compositionally biased region" description="Polar residues" evidence="1">
    <location>
        <begin position="1"/>
        <end position="12"/>
    </location>
</feature>
<sequence>MQNYRQYPQQAQGRAPASRRPGEQDPKHVSQGLLYHRLCALPENLRNAVHARQISLMKAEQFIFHQMQQYYMQNPNLPATGQIAPAQHSHQQAQAQLVSQQMQQRNAAIEHQLAQRRARKPTDRNMPEGIDDLVIGEGVKQYKELREMEKKLDHAMARKRLEIQDSFSRNIKRQRTMRIWISNTVSNQLWQVSPDENSFTFEREGEPTYQVKVEGRLLEDPEDDILYESDDENEKPTEASSSQQPVKRFSHFFKAISVEFDKTHSATGDPNYQVSWKKQANSGELDHIRFQRRSDENLNVSILLTRDEQPERFRLSQALAATLDMEEADRAEVVMGIWEYVKAMGLQEDDERRTIRCDERLRQIFNSDTLFFPQAAERLVPHLHPLPPVRLPYTIRVDEAFQSNPEPTVYDIQVTVEDPLRALILKMTQNPEHQATLRQIVRTDDELAILVQAIQHHKARHTFFTSLAKDPKRFMERWMSSQKKDLSVLLAEAERGDVAGMEYAQSGDTGSWSADLVNEAVRYRLARAEAIR</sequence>
<dbReference type="SMART" id="SM00151">
    <property type="entry name" value="SWIB"/>
    <property type="match status" value="1"/>
</dbReference>
<feature type="region of interest" description="Disordered" evidence="1">
    <location>
        <begin position="1"/>
        <end position="28"/>
    </location>
</feature>
<dbReference type="OrthoDB" id="10263741at2759"/>
<dbReference type="Pfam" id="PF02201">
    <property type="entry name" value="SWIB"/>
    <property type="match status" value="1"/>
</dbReference>
<dbReference type="EMBL" id="NAJM01000072">
    <property type="protein sequence ID" value="RVX66014.1"/>
    <property type="molecule type" value="Genomic_DNA"/>
</dbReference>
<feature type="domain" description="DM2" evidence="2">
    <location>
        <begin position="308"/>
        <end position="385"/>
    </location>
</feature>
<dbReference type="PROSITE" id="PS51925">
    <property type="entry name" value="SWIB_MDM2"/>
    <property type="match status" value="1"/>
</dbReference>
<protein>
    <recommendedName>
        <fullName evidence="2">DM2 domain-containing protein</fullName>
    </recommendedName>
</protein>
<dbReference type="Proteomes" id="UP000288859">
    <property type="component" value="Unassembled WGS sequence"/>
</dbReference>
<proteinExistence type="predicted"/>
<evidence type="ECO:0000259" key="2">
    <source>
        <dbReference type="PROSITE" id="PS51925"/>
    </source>
</evidence>
<dbReference type="InterPro" id="IPR019835">
    <property type="entry name" value="SWIB_domain"/>
</dbReference>